<evidence type="ECO:0000313" key="2">
    <source>
        <dbReference type="Proteomes" id="UP000603227"/>
    </source>
</evidence>
<dbReference type="Pfam" id="PF13424">
    <property type="entry name" value="TPR_12"/>
    <property type="match status" value="1"/>
</dbReference>
<dbReference type="PANTHER" id="PTHR47691:SF3">
    <property type="entry name" value="HTH-TYPE TRANSCRIPTIONAL REGULATOR RV0890C-RELATED"/>
    <property type="match status" value="1"/>
</dbReference>
<dbReference type="Proteomes" id="UP000603227">
    <property type="component" value="Unassembled WGS sequence"/>
</dbReference>
<dbReference type="EMBL" id="BNAT01000034">
    <property type="protein sequence ID" value="GHE50176.1"/>
    <property type="molecule type" value="Genomic_DNA"/>
</dbReference>
<name>A0A919DK73_9ACTN</name>
<gene>
    <name evidence="1" type="ORF">GCM10017771_72000</name>
</gene>
<dbReference type="SUPFAM" id="SSF48452">
    <property type="entry name" value="TPR-like"/>
    <property type="match status" value="1"/>
</dbReference>
<keyword evidence="2" id="KW-1185">Reference proteome</keyword>
<dbReference type="AlphaFoldDB" id="A0A919DK73"/>
<evidence type="ECO:0000313" key="1">
    <source>
        <dbReference type="EMBL" id="GHE50176.1"/>
    </source>
</evidence>
<dbReference type="InterPro" id="IPR011990">
    <property type="entry name" value="TPR-like_helical_dom_sf"/>
</dbReference>
<comment type="caution">
    <text evidence="1">The sequence shown here is derived from an EMBL/GenBank/DDBJ whole genome shotgun (WGS) entry which is preliminary data.</text>
</comment>
<organism evidence="1 2">
    <name type="scientific">Streptomyces capitiformicae</name>
    <dbReference type="NCBI Taxonomy" id="2014920"/>
    <lineage>
        <taxon>Bacteria</taxon>
        <taxon>Bacillati</taxon>
        <taxon>Actinomycetota</taxon>
        <taxon>Actinomycetes</taxon>
        <taxon>Kitasatosporales</taxon>
        <taxon>Streptomycetaceae</taxon>
        <taxon>Streptomyces</taxon>
    </lineage>
</organism>
<sequence length="406" mass="44072">MRPPHQRRPTQALESLVDTSLVQEPRPGRYRLHDLVRVHARRVAAAEPREAAASRTAALGLFLEAARTAGDWGAAGFPTGPRPSGARFMDWRNAEAWLDAVGGELVDVVAYAAAHGEADHACWIAEALCDYFVRQGRYHESQTALEIALGHADAATDARMAPALRNCLGYTGVHQRRYEQSYAVFTEALELSRRLAEPGQEACALTGLATVDLSLGRSEESIAHAAAGLDLARSLGHHWAAAMSGLTQGLSHQFEGRNAEALACFTEALTHAEAGGRPGALGRVLSCAADIQLRLGRYGEAKDLLRRAVPLVEQVGDVFFCARSLTRLGTARTHEGAPNAAIALHHQALHQHRLLSPLTQPGYHWLEMDIRTRLGHAYLAAGRAREAQAQFQAVLDVYDARPARPR</sequence>
<dbReference type="InterPro" id="IPR019734">
    <property type="entry name" value="TPR_rpt"/>
</dbReference>
<reference evidence="1" key="1">
    <citation type="journal article" date="2014" name="Int. J. Syst. Evol. Microbiol.">
        <title>Complete genome sequence of Corynebacterium casei LMG S-19264T (=DSM 44701T), isolated from a smear-ripened cheese.</title>
        <authorList>
            <consortium name="US DOE Joint Genome Institute (JGI-PGF)"/>
            <person name="Walter F."/>
            <person name="Albersmeier A."/>
            <person name="Kalinowski J."/>
            <person name="Ruckert C."/>
        </authorList>
    </citation>
    <scope>NUCLEOTIDE SEQUENCE</scope>
    <source>
        <strain evidence="1">CGMCC 4.7403</strain>
    </source>
</reference>
<protein>
    <recommendedName>
        <fullName evidence="3">Tetratricopeptide repeat protein</fullName>
    </recommendedName>
</protein>
<evidence type="ECO:0008006" key="3">
    <source>
        <dbReference type="Google" id="ProtNLM"/>
    </source>
</evidence>
<dbReference type="SMART" id="SM00028">
    <property type="entry name" value="TPR"/>
    <property type="match status" value="6"/>
</dbReference>
<dbReference type="RefSeq" id="WP_189786620.1">
    <property type="nucleotide sequence ID" value="NZ_BNAT01000034.1"/>
</dbReference>
<proteinExistence type="predicted"/>
<reference evidence="1" key="2">
    <citation type="submission" date="2020-09" db="EMBL/GenBank/DDBJ databases">
        <authorList>
            <person name="Sun Q."/>
            <person name="Zhou Y."/>
        </authorList>
    </citation>
    <scope>NUCLEOTIDE SEQUENCE</scope>
    <source>
        <strain evidence="1">CGMCC 4.7403</strain>
    </source>
</reference>
<dbReference type="Gene3D" id="1.25.40.10">
    <property type="entry name" value="Tetratricopeptide repeat domain"/>
    <property type="match status" value="1"/>
</dbReference>
<accession>A0A919DK73</accession>
<dbReference type="PANTHER" id="PTHR47691">
    <property type="entry name" value="REGULATOR-RELATED"/>
    <property type="match status" value="1"/>
</dbReference>